<feature type="compositionally biased region" description="Low complexity" evidence="1">
    <location>
        <begin position="73"/>
        <end position="83"/>
    </location>
</feature>
<protein>
    <submittedName>
        <fullName evidence="2">Uncharacterized protein</fullName>
    </submittedName>
</protein>
<feature type="compositionally biased region" description="Polar residues" evidence="1">
    <location>
        <begin position="85"/>
        <end position="103"/>
    </location>
</feature>
<name>A0A9Q3BMA5_9BASI</name>
<dbReference type="EMBL" id="AVOT02001899">
    <property type="protein sequence ID" value="MBW0468556.1"/>
    <property type="molecule type" value="Genomic_DNA"/>
</dbReference>
<evidence type="ECO:0000256" key="1">
    <source>
        <dbReference type="SAM" id="MobiDB-lite"/>
    </source>
</evidence>
<proteinExistence type="predicted"/>
<gene>
    <name evidence="2" type="ORF">O181_008271</name>
</gene>
<dbReference type="AlphaFoldDB" id="A0A9Q3BMA5"/>
<evidence type="ECO:0000313" key="3">
    <source>
        <dbReference type="Proteomes" id="UP000765509"/>
    </source>
</evidence>
<dbReference type="Proteomes" id="UP000765509">
    <property type="component" value="Unassembled WGS sequence"/>
</dbReference>
<keyword evidence="3" id="KW-1185">Reference proteome</keyword>
<sequence>MSWNKWEWSTKINSEGSENLDGEEGEVINSLFGHSSSTSTTQPPSKNFHSQLIPSTSRNFYPVLSSFPPPSPKSSSARPLLASTMKPSPIQQPRKSQVLTSQELKPVSRTRRSREDWSLFLFPAAQVFQNREHWPIRVTREDPTVMNEGQDSVTRLFRRVNRNRMEVIVYANARMIPGTTS</sequence>
<feature type="compositionally biased region" description="Polar residues" evidence="1">
    <location>
        <begin position="42"/>
        <end position="59"/>
    </location>
</feature>
<evidence type="ECO:0000313" key="2">
    <source>
        <dbReference type="EMBL" id="MBW0468556.1"/>
    </source>
</evidence>
<accession>A0A9Q3BMA5</accession>
<comment type="caution">
    <text evidence="2">The sequence shown here is derived from an EMBL/GenBank/DDBJ whole genome shotgun (WGS) entry which is preliminary data.</text>
</comment>
<organism evidence="2 3">
    <name type="scientific">Austropuccinia psidii MF-1</name>
    <dbReference type="NCBI Taxonomy" id="1389203"/>
    <lineage>
        <taxon>Eukaryota</taxon>
        <taxon>Fungi</taxon>
        <taxon>Dikarya</taxon>
        <taxon>Basidiomycota</taxon>
        <taxon>Pucciniomycotina</taxon>
        <taxon>Pucciniomycetes</taxon>
        <taxon>Pucciniales</taxon>
        <taxon>Sphaerophragmiaceae</taxon>
        <taxon>Austropuccinia</taxon>
    </lineage>
</organism>
<feature type="region of interest" description="Disordered" evidence="1">
    <location>
        <begin position="1"/>
        <end position="107"/>
    </location>
</feature>
<reference evidence="2" key="1">
    <citation type="submission" date="2021-03" db="EMBL/GenBank/DDBJ databases">
        <title>Draft genome sequence of rust myrtle Austropuccinia psidii MF-1, a brazilian biotype.</title>
        <authorList>
            <person name="Quecine M.C."/>
            <person name="Pachon D.M.R."/>
            <person name="Bonatelli M.L."/>
            <person name="Correr F.H."/>
            <person name="Franceschini L.M."/>
            <person name="Leite T.F."/>
            <person name="Margarido G.R.A."/>
            <person name="Almeida C.A."/>
            <person name="Ferrarezi J.A."/>
            <person name="Labate C.A."/>
        </authorList>
    </citation>
    <scope>NUCLEOTIDE SEQUENCE</scope>
    <source>
        <strain evidence="2">MF-1</strain>
    </source>
</reference>